<dbReference type="Pfam" id="PF18151">
    <property type="entry name" value="DUF5601"/>
    <property type="match status" value="1"/>
</dbReference>
<keyword evidence="1" id="KW-0479">Metal-binding</keyword>
<gene>
    <name evidence="8" type="primary">LOC106812359</name>
</gene>
<evidence type="ECO:0000256" key="3">
    <source>
        <dbReference type="ARBA" id="ARBA00022833"/>
    </source>
</evidence>
<dbReference type="RefSeq" id="XP_014671699.1">
    <property type="nucleotide sequence ID" value="XM_014816213.1"/>
</dbReference>
<dbReference type="SUPFAM" id="SSF109993">
    <property type="entry name" value="VPS9 domain"/>
    <property type="match status" value="1"/>
</dbReference>
<dbReference type="SUPFAM" id="SSF57716">
    <property type="entry name" value="Glucocorticoid receptor-like (DNA-binding domain)"/>
    <property type="match status" value="1"/>
</dbReference>
<dbReference type="GeneID" id="106812359"/>
<feature type="compositionally biased region" description="Polar residues" evidence="4">
    <location>
        <begin position="118"/>
        <end position="130"/>
    </location>
</feature>
<dbReference type="Gene3D" id="1.20.5.4770">
    <property type="match status" value="1"/>
</dbReference>
<organism evidence="7 8">
    <name type="scientific">Priapulus caudatus</name>
    <name type="common">Priapulid worm</name>
    <dbReference type="NCBI Taxonomy" id="37621"/>
    <lineage>
        <taxon>Eukaryota</taxon>
        <taxon>Metazoa</taxon>
        <taxon>Ecdysozoa</taxon>
        <taxon>Scalidophora</taxon>
        <taxon>Priapulida</taxon>
        <taxon>Priapulimorpha</taxon>
        <taxon>Priapulimorphida</taxon>
        <taxon>Priapulidae</taxon>
        <taxon>Priapulus</taxon>
    </lineage>
</organism>
<dbReference type="PANTHER" id="PTHR23101">
    <property type="entry name" value="RAB GDP/GTP EXCHANGE FACTOR"/>
    <property type="match status" value="1"/>
</dbReference>
<dbReference type="SMART" id="SM00259">
    <property type="entry name" value="ZnF_A20"/>
    <property type="match status" value="1"/>
</dbReference>
<proteinExistence type="predicted"/>
<evidence type="ECO:0000313" key="8">
    <source>
        <dbReference type="RefSeq" id="XP_014671699.1"/>
    </source>
</evidence>
<accession>A0ABM1EHM8</accession>
<dbReference type="InterPro" id="IPR041545">
    <property type="entry name" value="DUF5601"/>
</dbReference>
<dbReference type="Proteomes" id="UP000695022">
    <property type="component" value="Unplaced"/>
</dbReference>
<dbReference type="PROSITE" id="PS51205">
    <property type="entry name" value="VPS9"/>
    <property type="match status" value="1"/>
</dbReference>
<protein>
    <submittedName>
        <fullName evidence="8">Rab5 GDP/GTP exchange factor-like isoform X1</fullName>
    </submittedName>
</protein>
<evidence type="ECO:0000259" key="5">
    <source>
        <dbReference type="PROSITE" id="PS51036"/>
    </source>
</evidence>
<name>A0ABM1EHM8_PRICU</name>
<evidence type="ECO:0000256" key="1">
    <source>
        <dbReference type="ARBA" id="ARBA00022723"/>
    </source>
</evidence>
<feature type="region of interest" description="Disordered" evidence="4">
    <location>
        <begin position="55"/>
        <end position="130"/>
    </location>
</feature>
<dbReference type="Pfam" id="PF02204">
    <property type="entry name" value="VPS9"/>
    <property type="match status" value="1"/>
</dbReference>
<keyword evidence="3" id="KW-0862">Zinc</keyword>
<evidence type="ECO:0000313" key="7">
    <source>
        <dbReference type="Proteomes" id="UP000695022"/>
    </source>
</evidence>
<feature type="domain" description="A20-type" evidence="5">
    <location>
        <begin position="19"/>
        <end position="53"/>
    </location>
</feature>
<sequence>MSAAYNEYLVPGKRGFHIDESALMCKNGCDFYGNPVWQGYCSKCWRDHSQKAKQAQQLQHHHQVSPVQPGVSGSPHAFAKFEEKKRQQVDKRSKSMRSIFKKAQGSIKADQASHPTAHWNQQKQPSFESQQVKRDFDDFLKSLRKPAAADVFKQIHAFVEKVQQSEDMPIEDLSEMVQDFYQSMAERLQTHTAFKGFSEEQAEQLLGFIEKYLTTRLYKLLFCPLTTDDEEKDLRVQNRIRSLNWITTTQLDAEVDDRDPVIREKIDQAITDIIKMDSKRAPQDKLACTVRCSKQIFEILKASRGQPASADEFLPALIYIVLKANPPLLHSNMSYVMRFGDPSKLMKGEAGYYFTNLCCAVSFIENINAESLSLTQEEFGRYMSGEAVPPGGYGSNGSTCEGLRLMYQNLNALAELCKRQETLMENTLTLQQEMRGFKEAMLQEIDGVIARTPCTIRERVKANIDEEDSEVDNLPPPLLPTPASV</sequence>
<dbReference type="InterPro" id="IPR037191">
    <property type="entry name" value="VPS9_dom_sf"/>
</dbReference>
<evidence type="ECO:0000256" key="2">
    <source>
        <dbReference type="ARBA" id="ARBA00022771"/>
    </source>
</evidence>
<dbReference type="InterPro" id="IPR045046">
    <property type="entry name" value="Vps9-like"/>
</dbReference>
<dbReference type="SMART" id="SM00167">
    <property type="entry name" value="VPS9"/>
    <property type="match status" value="1"/>
</dbReference>
<dbReference type="InterPro" id="IPR003123">
    <property type="entry name" value="VPS9"/>
</dbReference>
<dbReference type="Gene3D" id="1.10.246.120">
    <property type="match status" value="1"/>
</dbReference>
<dbReference type="PANTHER" id="PTHR23101:SF122">
    <property type="entry name" value="RABAPTIN-5-ASSOCIATED EXCHANGE FACTOR FOR RAB5"/>
    <property type="match status" value="1"/>
</dbReference>
<dbReference type="Pfam" id="PF01754">
    <property type="entry name" value="zf-A20"/>
    <property type="match status" value="1"/>
</dbReference>
<dbReference type="InterPro" id="IPR002653">
    <property type="entry name" value="Znf_A20"/>
</dbReference>
<evidence type="ECO:0000256" key="4">
    <source>
        <dbReference type="SAM" id="MobiDB-lite"/>
    </source>
</evidence>
<feature type="domain" description="VPS9" evidence="6">
    <location>
        <begin position="230"/>
        <end position="373"/>
    </location>
</feature>
<dbReference type="PROSITE" id="PS51036">
    <property type="entry name" value="ZF_A20"/>
    <property type="match status" value="1"/>
</dbReference>
<evidence type="ECO:0000259" key="6">
    <source>
        <dbReference type="PROSITE" id="PS51205"/>
    </source>
</evidence>
<keyword evidence="7" id="KW-1185">Reference proteome</keyword>
<dbReference type="Gene3D" id="1.20.1050.80">
    <property type="entry name" value="VPS9 domain"/>
    <property type="match status" value="1"/>
</dbReference>
<keyword evidence="2" id="KW-0863">Zinc-finger</keyword>
<feature type="compositionally biased region" description="Basic and acidic residues" evidence="4">
    <location>
        <begin position="79"/>
        <end position="93"/>
    </location>
</feature>
<reference evidence="8" key="1">
    <citation type="submission" date="2025-08" db="UniProtKB">
        <authorList>
            <consortium name="RefSeq"/>
        </authorList>
    </citation>
    <scope>IDENTIFICATION</scope>
</reference>